<reference evidence="1" key="1">
    <citation type="submission" date="2017-12" db="EMBL/GenBank/DDBJ databases">
        <authorList>
            <person name="Barbosa P."/>
            <person name="Usie A."/>
            <person name="Ramos A.M."/>
        </authorList>
    </citation>
    <scope>NUCLEOTIDE SEQUENCE</scope>
    <source>
        <strain evidence="1">HL8</strain>
        <tissue evidence="1">Leaves</tissue>
    </source>
</reference>
<gene>
    <name evidence="1" type="ORF">CFP56_022044</name>
</gene>
<accession>A0AAW0LZI8</accession>
<reference evidence="1" key="3">
    <citation type="submission" date="2023-07" db="EMBL/GenBank/DDBJ databases">
        <title>An improved reference 1 genome and first organelle genomes of Quercus suber.</title>
        <authorList>
            <consortium name="Genosuber Consortium"/>
            <person name="Usie A."/>
            <person name="Serra O."/>
            <person name="Barros P."/>
        </authorList>
    </citation>
    <scope>NUCLEOTIDE SEQUENCE</scope>
    <source>
        <strain evidence="1">HL8</strain>
        <tissue evidence="1">Leaves</tissue>
    </source>
</reference>
<proteinExistence type="predicted"/>
<dbReference type="AlphaFoldDB" id="A0AAW0LZI8"/>
<protein>
    <submittedName>
        <fullName evidence="1">Uncharacterized protein</fullName>
    </submittedName>
</protein>
<reference evidence="1" key="2">
    <citation type="journal article" date="2018" name="Sci. Data">
        <title>The draft genome sequence of cork oak.</title>
        <authorList>
            <person name="Ramos A.M."/>
            <person name="Usie A."/>
            <person name="Barbosa P."/>
            <person name="Barros P.M."/>
            <person name="Capote T."/>
            <person name="Chaves I."/>
            <person name="Simoes F."/>
            <person name="Abreu I."/>
            <person name="Carrasquinho I."/>
            <person name="Faro C."/>
            <person name="Guimaraes J.B."/>
            <person name="Mendonca D."/>
            <person name="Nobrega F."/>
            <person name="Rodrigues L."/>
            <person name="Saibo N.J.M."/>
            <person name="Varela M.C."/>
            <person name="Egas C."/>
            <person name="Matos J."/>
            <person name="Miguel C.M."/>
            <person name="Oliveira M.M."/>
            <person name="Ricardo C.P."/>
            <person name="Goncalves S."/>
        </authorList>
    </citation>
    <scope>NUCLEOTIDE SEQUENCE [LARGE SCALE GENOMIC DNA]</scope>
    <source>
        <strain evidence="1">HL8</strain>
    </source>
</reference>
<dbReference type="EMBL" id="PKMF04000034">
    <property type="protein sequence ID" value="KAK7856717.1"/>
    <property type="molecule type" value="Genomic_DNA"/>
</dbReference>
<organism evidence="1">
    <name type="scientific">Quercus suber</name>
    <name type="common">Cork oak</name>
    <dbReference type="NCBI Taxonomy" id="58331"/>
    <lineage>
        <taxon>Eukaryota</taxon>
        <taxon>Viridiplantae</taxon>
        <taxon>Streptophyta</taxon>
        <taxon>Embryophyta</taxon>
        <taxon>Tracheophyta</taxon>
        <taxon>Spermatophyta</taxon>
        <taxon>Magnoliopsida</taxon>
        <taxon>eudicotyledons</taxon>
        <taxon>Gunneridae</taxon>
        <taxon>Pentapetalae</taxon>
        <taxon>rosids</taxon>
        <taxon>fabids</taxon>
        <taxon>Fagales</taxon>
        <taxon>Fagaceae</taxon>
        <taxon>Quercus</taxon>
    </lineage>
</organism>
<name>A0AAW0LZI8_QUESU</name>
<evidence type="ECO:0000313" key="1">
    <source>
        <dbReference type="EMBL" id="KAK7856717.1"/>
    </source>
</evidence>
<comment type="caution">
    <text evidence="1">The sequence shown here is derived from an EMBL/GenBank/DDBJ whole genome shotgun (WGS) entry which is preliminary data.</text>
</comment>
<sequence>MEATDSTSASYAWCSILKGRDVLLKGPKWRVGCGKSISVWLDAWLPPLDHPQILSPQVEGFEDLKGFSFCNNHFFHDTKELLLYANEENKNLELIMEEGIGSLDSEQQLTTLGFCILEAEEEICGIGFAKGLRKSNRSQGRLRLNGATAVAFNSNDTEAERPCGGGEGSGSLELNDGICVRPVPYVISGAVSLIQELNELVLSFQKSSAESFRRPQTLLPPPFTMSLFNSKFLALFVRMDDFDFTITLFYWGKIRNNPYRYEGGEVKI</sequence>